<dbReference type="GeneID" id="71983747"/>
<sequence>MSTYVGLRTADDPWVFQLNSKSFSGKMNQPSLLNAPNQNRLSLSEVKEQIIANTHCLWPILTPAQALLNPPNLRPPFTLITVASRDTVISAHVIYETDTRQVLWIQGGAASTQREAYDKLLALTSKILYAKQEGIRAPLDNSDTHKSRKQASWPQDMDKYGNPHPNTFPTNNNNSANRLSISEIKEQILANASFLWPVFHEVSSDYPIRTPPFKIITSATASSVGAEILYEQDFKQCSFIWASPAANHRHAYEKLLALTDRLVQKNRKHFAESSGFLSGLRNWEAGPMGGYRSNQR</sequence>
<dbReference type="KEGG" id="ffu:CLAFUR5_03869"/>
<organism evidence="1 2">
    <name type="scientific">Passalora fulva</name>
    <name type="common">Tomato leaf mold</name>
    <name type="synonym">Cladosporium fulvum</name>
    <dbReference type="NCBI Taxonomy" id="5499"/>
    <lineage>
        <taxon>Eukaryota</taxon>
        <taxon>Fungi</taxon>
        <taxon>Dikarya</taxon>
        <taxon>Ascomycota</taxon>
        <taxon>Pezizomycotina</taxon>
        <taxon>Dothideomycetes</taxon>
        <taxon>Dothideomycetidae</taxon>
        <taxon>Mycosphaerellales</taxon>
        <taxon>Mycosphaerellaceae</taxon>
        <taxon>Fulvia</taxon>
    </lineage>
</organism>
<accession>A0A9Q8P5V4</accession>
<protein>
    <submittedName>
        <fullName evidence="1">Uncharacterized protein</fullName>
    </submittedName>
</protein>
<reference evidence="1" key="1">
    <citation type="submission" date="2021-12" db="EMBL/GenBank/DDBJ databases">
        <authorList>
            <person name="Zaccaron A."/>
            <person name="Stergiopoulos I."/>
        </authorList>
    </citation>
    <scope>NUCLEOTIDE SEQUENCE</scope>
    <source>
        <strain evidence="1">Race5_Kim</strain>
    </source>
</reference>
<gene>
    <name evidence="1" type="ORF">CLAFUR5_03869</name>
</gene>
<evidence type="ECO:0000313" key="2">
    <source>
        <dbReference type="Proteomes" id="UP000756132"/>
    </source>
</evidence>
<dbReference type="Proteomes" id="UP000756132">
    <property type="component" value="Chromosome 2"/>
</dbReference>
<dbReference type="EMBL" id="CP090164">
    <property type="protein sequence ID" value="UJO14383.1"/>
    <property type="molecule type" value="Genomic_DNA"/>
</dbReference>
<name>A0A9Q8P5V4_PASFU</name>
<dbReference type="AlphaFoldDB" id="A0A9Q8P5V4"/>
<keyword evidence="2" id="KW-1185">Reference proteome</keyword>
<evidence type="ECO:0000313" key="1">
    <source>
        <dbReference type="EMBL" id="UJO14383.1"/>
    </source>
</evidence>
<dbReference type="RefSeq" id="XP_047758749.1">
    <property type="nucleotide sequence ID" value="XM_047903017.1"/>
</dbReference>
<reference evidence="1" key="2">
    <citation type="journal article" date="2022" name="Microb. Genom.">
        <title>A chromosome-scale genome assembly of the tomato pathogen Cladosporium fulvum reveals a compartmentalized genome architecture and the presence of a dispensable chromosome.</title>
        <authorList>
            <person name="Zaccaron A.Z."/>
            <person name="Chen L.H."/>
            <person name="Samaras A."/>
            <person name="Stergiopoulos I."/>
        </authorList>
    </citation>
    <scope>NUCLEOTIDE SEQUENCE</scope>
    <source>
        <strain evidence="1">Race5_Kim</strain>
    </source>
</reference>
<proteinExistence type="predicted"/>